<protein>
    <recommendedName>
        <fullName evidence="2">nicotinate phosphoribosyltransferase</fullName>
        <ecNumber evidence="2">6.3.4.21</ecNumber>
    </recommendedName>
</protein>
<dbReference type="Pfam" id="PF02749">
    <property type="entry name" value="QRPTase_N"/>
    <property type="match status" value="1"/>
</dbReference>
<comment type="pathway">
    <text evidence="1">Cofactor biosynthesis; NAD(+) biosynthesis; nicotinate D-ribonucleotide from nicotinate: step 1/1.</text>
</comment>
<dbReference type="InterPro" id="IPR002638">
    <property type="entry name" value="Quinolinate_PRibosylTrfase_C"/>
</dbReference>
<evidence type="ECO:0000259" key="9">
    <source>
        <dbReference type="Pfam" id="PF02749"/>
    </source>
</evidence>
<evidence type="ECO:0000256" key="1">
    <source>
        <dbReference type="ARBA" id="ARBA00004952"/>
    </source>
</evidence>
<proteinExistence type="predicted"/>
<dbReference type="PANTHER" id="PTHR43202:SF1">
    <property type="entry name" value="NICOTINATE PHOSPHORIBOSYLTRANSFERASE"/>
    <property type="match status" value="1"/>
</dbReference>
<evidence type="ECO:0000256" key="6">
    <source>
        <dbReference type="ARBA" id="ARBA00022679"/>
    </source>
</evidence>
<evidence type="ECO:0000256" key="4">
    <source>
        <dbReference type="ARBA" id="ARBA00022598"/>
    </source>
</evidence>
<feature type="domain" description="Quinolinate phosphoribosyl transferase C-terminal" evidence="8">
    <location>
        <begin position="122"/>
        <end position="311"/>
    </location>
</feature>
<dbReference type="NCBIfam" id="NF006415">
    <property type="entry name" value="PRK08662.1"/>
    <property type="match status" value="1"/>
</dbReference>
<dbReference type="CDD" id="cd01571">
    <property type="entry name" value="NAPRTase_B"/>
    <property type="match status" value="1"/>
</dbReference>
<dbReference type="InterPro" id="IPR053190">
    <property type="entry name" value="NAPRTase-like"/>
</dbReference>
<dbReference type="SUPFAM" id="SSF51690">
    <property type="entry name" value="Nicotinate/Quinolinate PRTase C-terminal domain-like"/>
    <property type="match status" value="1"/>
</dbReference>
<comment type="caution">
    <text evidence="10">The sequence shown here is derived from an EMBL/GenBank/DDBJ whole genome shotgun (WGS) entry which is preliminary data.</text>
</comment>
<evidence type="ECO:0000256" key="2">
    <source>
        <dbReference type="ARBA" id="ARBA00013236"/>
    </source>
</evidence>
<sequence length="398" mass="43679">MRKFHIASDEDIKSGETSDVYYLRTKKILEAKGLASTKVVAEATVSSLPKNWHWCVICGIEEEAHLFEGLPVSVYSVREGTVVPLRDIDGLKIPVMRIEGAYAAFAHVETASVGLLCQATGVATAAARVKIAAGWKPVYAFGIRRMHPAIAPMLDRAAFIGGFDGVSGVLGAKLIGIKPSGTMPHTLILIFGNQEDAWKAFDEVIEQDIPRVALVDTFYDEKVEALMAAKLLKDKLFAVRLDTHGSRRGNFADIIREVRWELDINGFKNVKIMVSGGLNEENIGELSKAGADIFGVGTSVSNAPTVDFAIDIVEVEGKPLAKRGKLAGKKQVWRCRSCFTWKVTLANTCEVKCPRCGDVMDPVLEPLVEEGRIVKDLPKPQEIRDYVISQIKHYNITL</sequence>
<dbReference type="SUPFAM" id="SSF54675">
    <property type="entry name" value="Nicotinate/Quinolinate PRTase N-terminal domain-like"/>
    <property type="match status" value="1"/>
</dbReference>
<dbReference type="GO" id="GO:0004514">
    <property type="term" value="F:nicotinate-nucleotide diphosphorylase (carboxylating) activity"/>
    <property type="evidence" value="ECO:0007669"/>
    <property type="project" value="InterPro"/>
</dbReference>
<gene>
    <name evidence="10" type="ORF">DRJ31_02215</name>
</gene>
<dbReference type="Gene3D" id="3.20.20.70">
    <property type="entry name" value="Aldolase class I"/>
    <property type="match status" value="1"/>
</dbReference>
<dbReference type="EMBL" id="QMQV01000011">
    <property type="protein sequence ID" value="RLE50185.1"/>
    <property type="molecule type" value="Genomic_DNA"/>
</dbReference>
<comment type="catalytic activity">
    <reaction evidence="7">
        <text>5-phospho-alpha-D-ribose 1-diphosphate + nicotinate + ATP + H2O = nicotinate beta-D-ribonucleotide + ADP + phosphate + diphosphate</text>
        <dbReference type="Rhea" id="RHEA:36163"/>
        <dbReference type="ChEBI" id="CHEBI:15377"/>
        <dbReference type="ChEBI" id="CHEBI:30616"/>
        <dbReference type="ChEBI" id="CHEBI:32544"/>
        <dbReference type="ChEBI" id="CHEBI:33019"/>
        <dbReference type="ChEBI" id="CHEBI:43474"/>
        <dbReference type="ChEBI" id="CHEBI:57502"/>
        <dbReference type="ChEBI" id="CHEBI:58017"/>
        <dbReference type="ChEBI" id="CHEBI:456216"/>
        <dbReference type="EC" id="6.3.4.21"/>
    </reaction>
</comment>
<name>A0A497ES52_9CREN</name>
<dbReference type="AlphaFoldDB" id="A0A497ES52"/>
<keyword evidence="3" id="KW-0597">Phosphoprotein</keyword>
<dbReference type="Proteomes" id="UP000278475">
    <property type="component" value="Unassembled WGS sequence"/>
</dbReference>
<dbReference type="PIRSF" id="PIRSF000484">
    <property type="entry name" value="NAPRT"/>
    <property type="match status" value="1"/>
</dbReference>
<keyword evidence="6" id="KW-0808">Transferase</keyword>
<dbReference type="InterPro" id="IPR007229">
    <property type="entry name" value="Nic_PRibTrfase-Fam"/>
</dbReference>
<dbReference type="InterPro" id="IPR036068">
    <property type="entry name" value="Nicotinate_pribotase-like_C"/>
</dbReference>
<dbReference type="Pfam" id="PF01729">
    <property type="entry name" value="QRPTase_C"/>
    <property type="match status" value="1"/>
</dbReference>
<evidence type="ECO:0000259" key="8">
    <source>
        <dbReference type="Pfam" id="PF01729"/>
    </source>
</evidence>
<dbReference type="InterPro" id="IPR035809">
    <property type="entry name" value="NAPRTase_arc-type"/>
</dbReference>
<dbReference type="GO" id="GO:0009435">
    <property type="term" value="P:NAD+ biosynthetic process"/>
    <property type="evidence" value="ECO:0007669"/>
    <property type="project" value="UniProtKB-UniPathway"/>
</dbReference>
<dbReference type="InterPro" id="IPR022412">
    <property type="entry name" value="Quinolinate_PRibosylTrfase_N"/>
</dbReference>
<evidence type="ECO:0000256" key="5">
    <source>
        <dbReference type="ARBA" id="ARBA00022642"/>
    </source>
</evidence>
<keyword evidence="10" id="KW-0328">Glycosyltransferase</keyword>
<dbReference type="InterPro" id="IPR037128">
    <property type="entry name" value="Quinolinate_PRibosylTase_N_sf"/>
</dbReference>
<evidence type="ECO:0000313" key="10">
    <source>
        <dbReference type="EMBL" id="RLE50185.1"/>
    </source>
</evidence>
<evidence type="ECO:0000313" key="11">
    <source>
        <dbReference type="Proteomes" id="UP000278475"/>
    </source>
</evidence>
<feature type="domain" description="Quinolinate phosphoribosyl transferase N-terminal" evidence="9">
    <location>
        <begin position="19"/>
        <end position="119"/>
    </location>
</feature>
<organism evidence="10 11">
    <name type="scientific">Thermoproteota archaeon</name>
    <dbReference type="NCBI Taxonomy" id="2056631"/>
    <lineage>
        <taxon>Archaea</taxon>
        <taxon>Thermoproteota</taxon>
    </lineage>
</organism>
<dbReference type="PANTHER" id="PTHR43202">
    <property type="entry name" value="NICOTINATE-NUCLEOTIDE PYROPHOSPHORYLASE"/>
    <property type="match status" value="1"/>
</dbReference>
<evidence type="ECO:0000256" key="3">
    <source>
        <dbReference type="ARBA" id="ARBA00022553"/>
    </source>
</evidence>
<dbReference type="Gene3D" id="3.90.1170.20">
    <property type="entry name" value="Quinolinate phosphoribosyl transferase, N-terminal domain"/>
    <property type="match status" value="1"/>
</dbReference>
<dbReference type="UniPathway" id="UPA00253">
    <property type="reaction ID" value="UER00457"/>
</dbReference>
<keyword evidence="4 10" id="KW-0436">Ligase</keyword>
<reference evidence="10 11" key="1">
    <citation type="submission" date="2018-06" db="EMBL/GenBank/DDBJ databases">
        <title>Extensive metabolic versatility and redundancy in microbially diverse, dynamic hydrothermal sediments.</title>
        <authorList>
            <person name="Dombrowski N."/>
            <person name="Teske A."/>
            <person name="Baker B.J."/>
        </authorList>
    </citation>
    <scope>NUCLEOTIDE SEQUENCE [LARGE SCALE GENOMIC DNA]</scope>
    <source>
        <strain evidence="10">B66_G16</strain>
    </source>
</reference>
<evidence type="ECO:0000256" key="7">
    <source>
        <dbReference type="ARBA" id="ARBA00048668"/>
    </source>
</evidence>
<dbReference type="InterPro" id="IPR013785">
    <property type="entry name" value="Aldolase_TIM"/>
</dbReference>
<dbReference type="GO" id="GO:0004516">
    <property type="term" value="F:nicotinate phosphoribosyltransferase activity"/>
    <property type="evidence" value="ECO:0007669"/>
    <property type="project" value="UniProtKB-EC"/>
</dbReference>
<dbReference type="EC" id="6.3.4.21" evidence="2"/>
<accession>A0A497ES52</accession>
<keyword evidence="5" id="KW-0662">Pyridine nucleotide biosynthesis</keyword>